<sequence length="419" mass="47143">MGSVVHLLPDRYVMPTKDEIDELCHSMGEAQVEEAKLVKLKNVFESSATHKEAESKPVFTAILGNFKSHKTPLDIVNFLKRCRVHDVIRCEIRTPNKQKPRSKMAIDSMGSQASLDIVIGLSTKRWDGLALYTQEEKDPLGSVMHILPSNEGAQYFNARFSSKKMSPCLLMGEVLEFKIADVEQCRIGITTEGNTVVWFKLHPPPLCYTSSIISLDDVDSDLDDKFGGLITRSDVVNVLRSLSAVKSTCTDKVWELEDTAEKLSDVDHSPRDVLTIFRKFGMVYVEYRNTSQVPLRSALNQRLPQSDWSGGFDRLLEPLSFPIRYILQVLLSHHYIEFSHANQVATLVVKILVSKVKPEDILILYYGKCGNGWYKLLNIIESRTKSPSIPAKSNGMQVRLVLIVPLCIVAEPPEHDVSN</sequence>
<proteinExistence type="predicted"/>
<evidence type="ECO:0000313" key="1">
    <source>
        <dbReference type="EMBL" id="OQR81827.1"/>
    </source>
</evidence>
<name>A0A1V9Y7Y6_9STRA</name>
<dbReference type="EMBL" id="JNBS01004888">
    <property type="protein sequence ID" value="OQR81827.1"/>
    <property type="molecule type" value="Genomic_DNA"/>
</dbReference>
<comment type="caution">
    <text evidence="1">The sequence shown here is derived from an EMBL/GenBank/DDBJ whole genome shotgun (WGS) entry which is preliminary data.</text>
</comment>
<organism evidence="1 2">
    <name type="scientific">Thraustotheca clavata</name>
    <dbReference type="NCBI Taxonomy" id="74557"/>
    <lineage>
        <taxon>Eukaryota</taxon>
        <taxon>Sar</taxon>
        <taxon>Stramenopiles</taxon>
        <taxon>Oomycota</taxon>
        <taxon>Saprolegniomycetes</taxon>
        <taxon>Saprolegniales</taxon>
        <taxon>Achlyaceae</taxon>
        <taxon>Thraustotheca</taxon>
    </lineage>
</organism>
<protein>
    <submittedName>
        <fullName evidence="1">Uncharacterized protein</fullName>
    </submittedName>
</protein>
<dbReference type="STRING" id="74557.A0A1V9Y7Y6"/>
<reference evidence="1 2" key="1">
    <citation type="journal article" date="2014" name="Genome Biol. Evol.">
        <title>The secreted proteins of Achlya hypogyna and Thraustotheca clavata identify the ancestral oomycete secretome and reveal gene acquisitions by horizontal gene transfer.</title>
        <authorList>
            <person name="Misner I."/>
            <person name="Blouin N."/>
            <person name="Leonard G."/>
            <person name="Richards T.A."/>
            <person name="Lane C.E."/>
        </authorList>
    </citation>
    <scope>NUCLEOTIDE SEQUENCE [LARGE SCALE GENOMIC DNA]</scope>
    <source>
        <strain evidence="1 2">ATCC 34112</strain>
    </source>
</reference>
<gene>
    <name evidence="1" type="ORF">THRCLA_23293</name>
</gene>
<dbReference type="AlphaFoldDB" id="A0A1V9Y7Y6"/>
<evidence type="ECO:0000313" key="2">
    <source>
        <dbReference type="Proteomes" id="UP000243217"/>
    </source>
</evidence>
<keyword evidence="2" id="KW-1185">Reference proteome</keyword>
<dbReference type="Proteomes" id="UP000243217">
    <property type="component" value="Unassembled WGS sequence"/>
</dbReference>
<accession>A0A1V9Y7Y6</accession>